<dbReference type="InterPro" id="IPR003594">
    <property type="entry name" value="HATPase_dom"/>
</dbReference>
<keyword evidence="11" id="KW-1185">Reference proteome</keyword>
<protein>
    <recommendedName>
        <fullName evidence="2">histidine kinase</fullName>
        <ecNumber evidence="2">2.7.13.3</ecNumber>
    </recommendedName>
</protein>
<dbReference type="InterPro" id="IPR036890">
    <property type="entry name" value="HATPase_C_sf"/>
</dbReference>
<dbReference type="Gene3D" id="3.30.565.10">
    <property type="entry name" value="Histidine kinase-like ATPase, C-terminal domain"/>
    <property type="match status" value="1"/>
</dbReference>
<comment type="catalytic activity">
    <reaction evidence="1">
        <text>ATP + protein L-histidine = ADP + protein N-phospho-L-histidine.</text>
        <dbReference type="EC" id="2.7.13.3"/>
    </reaction>
</comment>
<dbReference type="Pfam" id="PF00512">
    <property type="entry name" value="HisKA"/>
    <property type="match status" value="1"/>
</dbReference>
<dbReference type="Pfam" id="PF02518">
    <property type="entry name" value="HATPase_c"/>
    <property type="match status" value="1"/>
</dbReference>
<dbReference type="InterPro" id="IPR004358">
    <property type="entry name" value="Sig_transdc_His_kin-like_C"/>
</dbReference>
<dbReference type="EMBL" id="JSZA02000015">
    <property type="protein sequence ID" value="TGO03484.1"/>
    <property type="molecule type" value="Genomic_DNA"/>
</dbReference>
<keyword evidence="5" id="KW-0547">Nucleotide-binding</keyword>
<keyword evidence="6" id="KW-0418">Kinase</keyword>
<dbReference type="AlphaFoldDB" id="A0A4E0RTU1"/>
<keyword evidence="7" id="KW-0067">ATP-binding</keyword>
<keyword evidence="3" id="KW-0597">Phosphoprotein</keyword>
<accession>A0A4E0RTU1</accession>
<name>A0A4E0RTU1_9GAMM</name>
<keyword evidence="8" id="KW-0902">Two-component regulatory system</keyword>
<dbReference type="SMART" id="SM00388">
    <property type="entry name" value="HisKA"/>
    <property type="match status" value="1"/>
</dbReference>
<evidence type="ECO:0000256" key="2">
    <source>
        <dbReference type="ARBA" id="ARBA00012438"/>
    </source>
</evidence>
<evidence type="ECO:0000313" key="10">
    <source>
        <dbReference type="EMBL" id="TGO03484.1"/>
    </source>
</evidence>
<dbReference type="InterPro" id="IPR036097">
    <property type="entry name" value="HisK_dim/P_sf"/>
</dbReference>
<dbReference type="Gene3D" id="1.10.287.130">
    <property type="match status" value="1"/>
</dbReference>
<organism evidence="10 11">
    <name type="scientific">Candidatus Thiomargarita nelsonii</name>
    <dbReference type="NCBI Taxonomy" id="1003181"/>
    <lineage>
        <taxon>Bacteria</taxon>
        <taxon>Pseudomonadati</taxon>
        <taxon>Pseudomonadota</taxon>
        <taxon>Gammaproteobacteria</taxon>
        <taxon>Thiotrichales</taxon>
        <taxon>Thiotrichaceae</taxon>
        <taxon>Thiomargarita</taxon>
    </lineage>
</organism>
<dbReference type="SUPFAM" id="SSF55874">
    <property type="entry name" value="ATPase domain of HSP90 chaperone/DNA topoisomerase II/histidine kinase"/>
    <property type="match status" value="1"/>
</dbReference>
<comment type="caution">
    <text evidence="10">The sequence shown here is derived from an EMBL/GenBank/DDBJ whole genome shotgun (WGS) entry which is preliminary data.</text>
</comment>
<evidence type="ECO:0000256" key="4">
    <source>
        <dbReference type="ARBA" id="ARBA00022679"/>
    </source>
</evidence>
<dbReference type="PRINTS" id="PR00344">
    <property type="entry name" value="BCTRLSENSOR"/>
</dbReference>
<gene>
    <name evidence="10" type="ORF">PN36_05375</name>
</gene>
<dbReference type="Proteomes" id="UP000030428">
    <property type="component" value="Unassembled WGS sequence"/>
</dbReference>
<dbReference type="SMART" id="SM00387">
    <property type="entry name" value="HATPase_c"/>
    <property type="match status" value="1"/>
</dbReference>
<dbReference type="PROSITE" id="PS50109">
    <property type="entry name" value="HIS_KIN"/>
    <property type="match status" value="1"/>
</dbReference>
<sequence>MESLENKIKRLEKTIFKQERELLHSRQMATLGTMASSLSHEIIQPLQILLATAQNCQRDIQREQVDTDIISDDLEQIVKTTKRIVHIVNRLHDLSHDSQPLLESINVNTTIENALMMFREQLKSHSISIEKHFTVPLPPIKADQVQLEQVFINLISNARDALEGCFDNGCITISTQTQNGEIQIRFEDNGVGIAPAQLPHILEPFVTTKKKGVGLGLYISQEIIHSYGGTITVNSQPNKGTAFFIKFPLATKE</sequence>
<evidence type="ECO:0000256" key="1">
    <source>
        <dbReference type="ARBA" id="ARBA00000085"/>
    </source>
</evidence>
<evidence type="ECO:0000256" key="5">
    <source>
        <dbReference type="ARBA" id="ARBA00022741"/>
    </source>
</evidence>
<dbReference type="EC" id="2.7.13.3" evidence="2"/>
<dbReference type="PANTHER" id="PTHR43065">
    <property type="entry name" value="SENSOR HISTIDINE KINASE"/>
    <property type="match status" value="1"/>
</dbReference>
<evidence type="ECO:0000256" key="6">
    <source>
        <dbReference type="ARBA" id="ARBA00022777"/>
    </source>
</evidence>
<dbReference type="GO" id="GO:0005524">
    <property type="term" value="F:ATP binding"/>
    <property type="evidence" value="ECO:0007669"/>
    <property type="project" value="UniProtKB-KW"/>
</dbReference>
<feature type="domain" description="Histidine kinase" evidence="9">
    <location>
        <begin position="37"/>
        <end position="251"/>
    </location>
</feature>
<evidence type="ECO:0000313" key="11">
    <source>
        <dbReference type="Proteomes" id="UP000030428"/>
    </source>
</evidence>
<keyword evidence="4" id="KW-0808">Transferase</keyword>
<proteinExistence type="predicted"/>
<evidence type="ECO:0000259" key="9">
    <source>
        <dbReference type="PROSITE" id="PS50109"/>
    </source>
</evidence>
<dbReference type="PANTHER" id="PTHR43065:SF10">
    <property type="entry name" value="PEROXIDE STRESS-ACTIVATED HISTIDINE KINASE MAK3"/>
    <property type="match status" value="1"/>
</dbReference>
<dbReference type="SUPFAM" id="SSF47384">
    <property type="entry name" value="Homodimeric domain of signal transducing histidine kinase"/>
    <property type="match status" value="1"/>
</dbReference>
<dbReference type="InterPro" id="IPR005467">
    <property type="entry name" value="His_kinase_dom"/>
</dbReference>
<dbReference type="CDD" id="cd00082">
    <property type="entry name" value="HisKA"/>
    <property type="match status" value="1"/>
</dbReference>
<reference evidence="10 11" key="1">
    <citation type="journal article" date="2016" name="Front. Microbiol.">
        <title>Single-Cell (Meta-)Genomics of a Dimorphic Candidatus Thiomargarita nelsonii Reveals Genomic Plasticity.</title>
        <authorList>
            <person name="Flood B.E."/>
            <person name="Fliss P."/>
            <person name="Jones D.S."/>
            <person name="Dick G.J."/>
            <person name="Jain S."/>
            <person name="Kaster A.K."/>
            <person name="Winkel M."/>
            <person name="Mussmann M."/>
            <person name="Bailey J."/>
        </authorList>
    </citation>
    <scope>NUCLEOTIDE SEQUENCE [LARGE SCALE GENOMIC DNA]</scope>
    <source>
        <strain evidence="10">Hydrate Ridge</strain>
    </source>
</reference>
<evidence type="ECO:0000256" key="3">
    <source>
        <dbReference type="ARBA" id="ARBA00022553"/>
    </source>
</evidence>
<dbReference type="GO" id="GO:0000155">
    <property type="term" value="F:phosphorelay sensor kinase activity"/>
    <property type="evidence" value="ECO:0007669"/>
    <property type="project" value="InterPro"/>
</dbReference>
<evidence type="ECO:0000256" key="7">
    <source>
        <dbReference type="ARBA" id="ARBA00022840"/>
    </source>
</evidence>
<evidence type="ECO:0000256" key="8">
    <source>
        <dbReference type="ARBA" id="ARBA00023012"/>
    </source>
</evidence>
<dbReference type="InterPro" id="IPR003661">
    <property type="entry name" value="HisK_dim/P_dom"/>
</dbReference>